<keyword evidence="2" id="KW-0812">Transmembrane</keyword>
<accession>A0A7Y4LGR7</accession>
<reference evidence="4 5" key="4">
    <citation type="journal article" date="2020" name="PLoS ONE">
        <title>Taxonomic classification of strain PO100/5 shows a broader geographic distribution and genetic markers of the recently described Corynebacterium silvaticum.</title>
        <authorList>
            <person name="Viana M.V.C."/>
            <person name="Profeta R."/>
            <person name="da Silva A.L."/>
            <person name="Hurtado R."/>
            <person name="Cerqueira J.C."/>
            <person name="Ribeiro B.F.S."/>
            <person name="Almeida M.O."/>
            <person name="Morais-Rodrigues F."/>
            <person name="Soares S.C."/>
            <person name="Oliveira M."/>
            <person name="Tavares L."/>
            <person name="Figueiredo H."/>
            <person name="Wattam A.R."/>
            <person name="Barh D."/>
            <person name="Ghosh P."/>
            <person name="Silva A."/>
            <person name="Azevedo V."/>
        </authorList>
    </citation>
    <scope>NUCLEOTIDE SEQUENCE [LARGE SCALE GENOMIC DNA]</scope>
    <source>
        <strain evidence="4 5">PO100/5</strain>
    </source>
</reference>
<name>A0A7Y4LGR7_9CORY</name>
<dbReference type="GeneID" id="75007686"/>
<keyword evidence="2" id="KW-0472">Membrane</keyword>
<reference evidence="4 5" key="3">
    <citation type="journal article" date="2020" name="Int. J. Syst. Evol. Microbiol.">
        <title>Corynebacterium silvaticum sp. nov., a unique group of NTTB corynebacteria in wild boar and roe deer.</title>
        <authorList>
            <person name="Dangel A."/>
            <person name="Berger A."/>
            <person name="Rau J."/>
            <person name="Eisenberg T."/>
            <person name="Kampfer P."/>
            <person name="Margos G."/>
            <person name="Contzen M."/>
            <person name="Busse H.J."/>
            <person name="Konrad R."/>
            <person name="Peters M."/>
            <person name="Sting R."/>
            <person name="Sing A."/>
        </authorList>
    </citation>
    <scope>NUCLEOTIDE SEQUENCE [LARGE SCALE GENOMIC DNA]</scope>
    <source>
        <strain evidence="4 5">PO100/5</strain>
    </source>
</reference>
<dbReference type="Proteomes" id="UP000195652">
    <property type="component" value="Chromosome"/>
</dbReference>
<keyword evidence="5" id="KW-1185">Reference proteome</keyword>
<evidence type="ECO:0000313" key="4">
    <source>
        <dbReference type="EMBL" id="ARU46012.1"/>
    </source>
</evidence>
<evidence type="ECO:0000256" key="1">
    <source>
        <dbReference type="SAM" id="MobiDB-lite"/>
    </source>
</evidence>
<protein>
    <submittedName>
        <fullName evidence="4">PH domain-containing protein</fullName>
    </submittedName>
</protein>
<gene>
    <name evidence="4" type="ORF">CBE74_05350</name>
</gene>
<proteinExistence type="predicted"/>
<dbReference type="KEGG" id="csil:CBE74_05350"/>
<keyword evidence="2" id="KW-1133">Transmembrane helix</keyword>
<feature type="region of interest" description="Disordered" evidence="1">
    <location>
        <begin position="1"/>
        <end position="23"/>
    </location>
</feature>
<dbReference type="Pfam" id="PF10756">
    <property type="entry name" value="bPH_6"/>
    <property type="match status" value="1"/>
</dbReference>
<dbReference type="AlphaFoldDB" id="A0A7Y4LGR7"/>
<evidence type="ECO:0000259" key="3">
    <source>
        <dbReference type="Pfam" id="PF10756"/>
    </source>
</evidence>
<reference evidence="4 5" key="2">
    <citation type="journal article" date="2020" name="Antonie Van Leeuwenhoek">
        <title>Phylogenomic characterisation of a novel corynebacterial species pathogenic to animals.</title>
        <authorList>
            <person name="Moller J."/>
            <person name="Musella L."/>
            <person name="Melnikov V."/>
            <person name="Geissdorfer W."/>
            <person name="Burkovski A."/>
            <person name="Sangal V."/>
        </authorList>
    </citation>
    <scope>NUCLEOTIDE SEQUENCE [LARGE SCALE GENOMIC DNA]</scope>
    <source>
        <strain evidence="4 5">PO100/5</strain>
    </source>
</reference>
<dbReference type="RefSeq" id="WP_087453834.1">
    <property type="nucleotide sequence ID" value="NZ_CP021417.2"/>
</dbReference>
<dbReference type="InterPro" id="IPR019692">
    <property type="entry name" value="CFP-6_PH"/>
</dbReference>
<feature type="domain" description="Low molecular weight protein antigen 6 PH" evidence="3">
    <location>
        <begin position="72"/>
        <end position="141"/>
    </location>
</feature>
<dbReference type="EMBL" id="CP021417">
    <property type="protein sequence ID" value="ARU46012.1"/>
    <property type="molecule type" value="Genomic_DNA"/>
</dbReference>
<feature type="transmembrane region" description="Helical" evidence="2">
    <location>
        <begin position="33"/>
        <end position="49"/>
    </location>
</feature>
<dbReference type="OrthoDB" id="5190396at2"/>
<evidence type="ECO:0000313" key="5">
    <source>
        <dbReference type="Proteomes" id="UP000195652"/>
    </source>
</evidence>
<sequence>MSEKPSAGSPADPTKSPGVQSPKTKVVFSQERTHILAAGIMAAMLLLIIGAAPLYLFWLLAFPVLFIIWVLRTKTVVDDSGITAMYFLQAPAHADWEDIQGIEFKGSRAMLKTTHKTFPLPAVTFNSLPRLEEASAGRIPDVLSQGKKAADDKVVIVHRDGYQEMLTKEEFERREAAKNRNES</sequence>
<organism evidence="4 5">
    <name type="scientific">Corynebacterium silvaticum</name>
    <dbReference type="NCBI Taxonomy" id="2320431"/>
    <lineage>
        <taxon>Bacteria</taxon>
        <taxon>Bacillati</taxon>
        <taxon>Actinomycetota</taxon>
        <taxon>Actinomycetes</taxon>
        <taxon>Mycobacteriales</taxon>
        <taxon>Corynebacteriaceae</taxon>
        <taxon>Corynebacterium</taxon>
    </lineage>
</organism>
<evidence type="ECO:0000256" key="2">
    <source>
        <dbReference type="SAM" id="Phobius"/>
    </source>
</evidence>
<reference evidence="4 5" key="1">
    <citation type="journal article" date="2014" name="BMC Vet. Res.">
        <title>First report of Corynebacterium pseudotuberculosis from caseous lymphadenitis lesions in Black Alentejano pig (Sus scrofa domesticus).</title>
        <authorList>
            <person name="Oliveira M."/>
            <person name="Barroco C."/>
            <person name="Mottola C."/>
            <person name="Santos R."/>
            <person name="Lemsaddek A."/>
            <person name="Tavares L."/>
            <person name="Semedo-Lemsaddek T."/>
        </authorList>
    </citation>
    <scope>NUCLEOTIDE SEQUENCE [LARGE SCALE GENOMIC DNA]</scope>
    <source>
        <strain evidence="4 5">PO100/5</strain>
    </source>
</reference>